<dbReference type="OrthoDB" id="782563at2759"/>
<proteinExistence type="predicted"/>
<dbReference type="AlphaFoldDB" id="A0A7J7NGN2"/>
<sequence length="133" mass="15666">MRLGERRTILMWLAFGMILGIVVYFKLWIIDYNISSDDKDFMRREFDLASKEAMDESAEWRLKYDEEVERAMKCVKELIEGKESFQKKAEEAAGMNEKLSMLQKENIGLLDRVESITQELQTLKLNCTSSRLR</sequence>
<dbReference type="PANTHER" id="PTHR37215:SF1">
    <property type="entry name" value="ACYL-COA-BINDING DOMAIN PROTEIN"/>
    <property type="match status" value="1"/>
</dbReference>
<evidence type="ECO:0000313" key="2">
    <source>
        <dbReference type="EMBL" id="KAF6166223.1"/>
    </source>
</evidence>
<reference evidence="2 3" key="1">
    <citation type="journal article" date="2020" name="IScience">
        <title>Genome Sequencing of the Endangered Kingdonia uniflora (Circaeasteraceae, Ranunculales) Reveals Potential Mechanisms of Evolutionary Specialization.</title>
        <authorList>
            <person name="Sun Y."/>
            <person name="Deng T."/>
            <person name="Zhang A."/>
            <person name="Moore M.J."/>
            <person name="Landis J.B."/>
            <person name="Lin N."/>
            <person name="Zhang H."/>
            <person name="Zhang X."/>
            <person name="Huang J."/>
            <person name="Zhang X."/>
            <person name="Sun H."/>
            <person name="Wang H."/>
        </authorList>
    </citation>
    <scope>NUCLEOTIDE SEQUENCE [LARGE SCALE GENOMIC DNA]</scope>
    <source>
        <strain evidence="2">TB1705</strain>
        <tissue evidence="2">Leaf</tissue>
    </source>
</reference>
<accession>A0A7J7NGN2</accession>
<gene>
    <name evidence="2" type="ORF">GIB67_031007</name>
</gene>
<name>A0A7J7NGN2_9MAGN</name>
<feature type="transmembrane region" description="Helical" evidence="1">
    <location>
        <begin position="9"/>
        <end position="29"/>
    </location>
</feature>
<dbReference type="EMBL" id="JACGCM010000805">
    <property type="protein sequence ID" value="KAF6166223.1"/>
    <property type="molecule type" value="Genomic_DNA"/>
</dbReference>
<dbReference type="PANTHER" id="PTHR37215">
    <property type="entry name" value="ACYL-COA-BINDING DOMAIN PROTEIN"/>
    <property type="match status" value="1"/>
</dbReference>
<dbReference type="Proteomes" id="UP000541444">
    <property type="component" value="Unassembled WGS sequence"/>
</dbReference>
<protein>
    <submittedName>
        <fullName evidence="2">Uncharacterized protein</fullName>
    </submittedName>
</protein>
<evidence type="ECO:0000256" key="1">
    <source>
        <dbReference type="SAM" id="Phobius"/>
    </source>
</evidence>
<keyword evidence="1" id="KW-0472">Membrane</keyword>
<keyword evidence="3" id="KW-1185">Reference proteome</keyword>
<keyword evidence="1" id="KW-0812">Transmembrane</keyword>
<evidence type="ECO:0000313" key="3">
    <source>
        <dbReference type="Proteomes" id="UP000541444"/>
    </source>
</evidence>
<comment type="caution">
    <text evidence="2">The sequence shown here is derived from an EMBL/GenBank/DDBJ whole genome shotgun (WGS) entry which is preliminary data.</text>
</comment>
<keyword evidence="1" id="KW-1133">Transmembrane helix</keyword>
<organism evidence="2 3">
    <name type="scientific">Kingdonia uniflora</name>
    <dbReference type="NCBI Taxonomy" id="39325"/>
    <lineage>
        <taxon>Eukaryota</taxon>
        <taxon>Viridiplantae</taxon>
        <taxon>Streptophyta</taxon>
        <taxon>Embryophyta</taxon>
        <taxon>Tracheophyta</taxon>
        <taxon>Spermatophyta</taxon>
        <taxon>Magnoliopsida</taxon>
        <taxon>Ranunculales</taxon>
        <taxon>Circaeasteraceae</taxon>
        <taxon>Kingdonia</taxon>
    </lineage>
</organism>